<gene>
    <name evidence="2" type="ORF">SORBI_3005G158801</name>
</gene>
<evidence type="ECO:0000313" key="3">
    <source>
        <dbReference type="Proteomes" id="UP000000768"/>
    </source>
</evidence>
<accession>A0A1Z5RIW2</accession>
<dbReference type="EMBL" id="CM000764">
    <property type="protein sequence ID" value="OQU83674.1"/>
    <property type="molecule type" value="Genomic_DNA"/>
</dbReference>
<proteinExistence type="predicted"/>
<organism evidence="2 3">
    <name type="scientific">Sorghum bicolor</name>
    <name type="common">Sorghum</name>
    <name type="synonym">Sorghum vulgare</name>
    <dbReference type="NCBI Taxonomy" id="4558"/>
    <lineage>
        <taxon>Eukaryota</taxon>
        <taxon>Viridiplantae</taxon>
        <taxon>Streptophyta</taxon>
        <taxon>Embryophyta</taxon>
        <taxon>Tracheophyta</taxon>
        <taxon>Spermatophyta</taxon>
        <taxon>Magnoliopsida</taxon>
        <taxon>Liliopsida</taxon>
        <taxon>Poales</taxon>
        <taxon>Poaceae</taxon>
        <taxon>PACMAD clade</taxon>
        <taxon>Panicoideae</taxon>
        <taxon>Andropogonodae</taxon>
        <taxon>Andropogoneae</taxon>
        <taxon>Sorghinae</taxon>
        <taxon>Sorghum</taxon>
    </lineage>
</organism>
<sequence>MSRTDSRGCFCMVFVRESTTAALSLLEWRVGTRPQHQKSNWSTQDRGRNKDRVLVLAYLKLLHVSLYRGSSIWIGFSGNSTLFFW</sequence>
<name>A0A1Z5RIW2_SORBI</name>
<dbReference type="AlphaFoldDB" id="A0A1Z5RIW2"/>
<protein>
    <submittedName>
        <fullName evidence="2">Uncharacterized protein</fullName>
    </submittedName>
</protein>
<reference evidence="3" key="2">
    <citation type="journal article" date="2018" name="Plant J.">
        <title>The Sorghum bicolor reference genome: improved assembly, gene annotations, a transcriptome atlas, and signatures of genome organization.</title>
        <authorList>
            <person name="McCormick R.F."/>
            <person name="Truong S.K."/>
            <person name="Sreedasyam A."/>
            <person name="Jenkins J."/>
            <person name="Shu S."/>
            <person name="Sims D."/>
            <person name="Kennedy M."/>
            <person name="Amirebrahimi M."/>
            <person name="Weers B.D."/>
            <person name="McKinley B."/>
            <person name="Mattison A."/>
            <person name="Morishige D.T."/>
            <person name="Grimwood J."/>
            <person name="Schmutz J."/>
            <person name="Mullet J.E."/>
        </authorList>
    </citation>
    <scope>NUCLEOTIDE SEQUENCE [LARGE SCALE GENOMIC DNA]</scope>
    <source>
        <strain evidence="3">cv. BTx623</strain>
    </source>
</reference>
<evidence type="ECO:0000256" key="1">
    <source>
        <dbReference type="SAM" id="Phobius"/>
    </source>
</evidence>
<keyword evidence="3" id="KW-1185">Reference proteome</keyword>
<evidence type="ECO:0000313" key="2">
    <source>
        <dbReference type="EMBL" id="OQU83674.1"/>
    </source>
</evidence>
<reference evidence="2 3" key="1">
    <citation type="journal article" date="2009" name="Nature">
        <title>The Sorghum bicolor genome and the diversification of grasses.</title>
        <authorList>
            <person name="Paterson A.H."/>
            <person name="Bowers J.E."/>
            <person name="Bruggmann R."/>
            <person name="Dubchak I."/>
            <person name="Grimwood J."/>
            <person name="Gundlach H."/>
            <person name="Haberer G."/>
            <person name="Hellsten U."/>
            <person name="Mitros T."/>
            <person name="Poliakov A."/>
            <person name="Schmutz J."/>
            <person name="Spannagl M."/>
            <person name="Tang H."/>
            <person name="Wang X."/>
            <person name="Wicker T."/>
            <person name="Bharti A.K."/>
            <person name="Chapman J."/>
            <person name="Feltus F.A."/>
            <person name="Gowik U."/>
            <person name="Grigoriev I.V."/>
            <person name="Lyons E."/>
            <person name="Maher C.A."/>
            <person name="Martis M."/>
            <person name="Narechania A."/>
            <person name="Otillar R.P."/>
            <person name="Penning B.W."/>
            <person name="Salamov A.A."/>
            <person name="Wang Y."/>
            <person name="Zhang L."/>
            <person name="Carpita N.C."/>
            <person name="Freeling M."/>
            <person name="Gingle A.R."/>
            <person name="Hash C.T."/>
            <person name="Keller B."/>
            <person name="Klein P."/>
            <person name="Kresovich S."/>
            <person name="McCann M.C."/>
            <person name="Ming R."/>
            <person name="Peterson D.G."/>
            <person name="Mehboob-ur-Rahman"/>
            <person name="Ware D."/>
            <person name="Westhoff P."/>
            <person name="Mayer K.F."/>
            <person name="Messing J."/>
            <person name="Rokhsar D.S."/>
        </authorList>
    </citation>
    <scope>NUCLEOTIDE SEQUENCE [LARGE SCALE GENOMIC DNA]</scope>
    <source>
        <strain evidence="3">cv. BTx623</strain>
    </source>
</reference>
<dbReference type="InParanoid" id="A0A1Z5RIW2"/>
<keyword evidence="1" id="KW-1133">Transmembrane helix</keyword>
<dbReference type="Gramene" id="OQU83674">
    <property type="protein sequence ID" value="OQU83674"/>
    <property type="gene ID" value="SORBI_3005G158801"/>
</dbReference>
<feature type="transmembrane region" description="Helical" evidence="1">
    <location>
        <begin position="53"/>
        <end position="76"/>
    </location>
</feature>
<dbReference type="Proteomes" id="UP000000768">
    <property type="component" value="Chromosome 5"/>
</dbReference>
<keyword evidence="1" id="KW-0812">Transmembrane</keyword>
<keyword evidence="1" id="KW-0472">Membrane</keyword>